<feature type="compositionally biased region" description="Basic and acidic residues" evidence="1">
    <location>
        <begin position="59"/>
        <end position="71"/>
    </location>
</feature>
<dbReference type="OrthoDB" id="10265994at2759"/>
<dbReference type="Gene3D" id="2.30.30.140">
    <property type="match status" value="1"/>
</dbReference>
<feature type="domain" description="SGF29 C-terminal" evidence="2">
    <location>
        <begin position="263"/>
        <end position="402"/>
    </location>
</feature>
<feature type="region of interest" description="Disordered" evidence="1">
    <location>
        <begin position="300"/>
        <end position="337"/>
    </location>
</feature>
<feature type="compositionally biased region" description="Basic and acidic residues" evidence="1">
    <location>
        <begin position="142"/>
        <end position="196"/>
    </location>
</feature>
<protein>
    <submittedName>
        <fullName evidence="3">SAGA HAT/Core module component</fullName>
    </submittedName>
</protein>
<dbReference type="Pfam" id="PF07039">
    <property type="entry name" value="SGF29_Tudor"/>
    <property type="match status" value="1"/>
</dbReference>
<accession>A0A420YP17</accession>
<evidence type="ECO:0000256" key="1">
    <source>
        <dbReference type="SAM" id="MobiDB-lite"/>
    </source>
</evidence>
<dbReference type="Proteomes" id="UP000275385">
    <property type="component" value="Unassembled WGS sequence"/>
</dbReference>
<evidence type="ECO:0000313" key="4">
    <source>
        <dbReference type="Proteomes" id="UP000275385"/>
    </source>
</evidence>
<dbReference type="InterPro" id="IPR010750">
    <property type="entry name" value="SGF29_tudor-like_dom"/>
</dbReference>
<organism evidence="3 4">
    <name type="scientific">Coniochaeta pulveracea</name>
    <dbReference type="NCBI Taxonomy" id="177199"/>
    <lineage>
        <taxon>Eukaryota</taxon>
        <taxon>Fungi</taxon>
        <taxon>Dikarya</taxon>
        <taxon>Ascomycota</taxon>
        <taxon>Pezizomycotina</taxon>
        <taxon>Sordariomycetes</taxon>
        <taxon>Sordariomycetidae</taxon>
        <taxon>Coniochaetales</taxon>
        <taxon>Coniochaetaceae</taxon>
        <taxon>Coniochaeta</taxon>
    </lineage>
</organism>
<dbReference type="STRING" id="177199.A0A420YP17"/>
<dbReference type="CDD" id="cd20393">
    <property type="entry name" value="Tudor_SGF29_rpt1"/>
    <property type="match status" value="1"/>
</dbReference>
<reference evidence="3 4" key="1">
    <citation type="submission" date="2018-08" db="EMBL/GenBank/DDBJ databases">
        <title>Draft genome of the lignicolous fungus Coniochaeta pulveracea.</title>
        <authorList>
            <person name="Borstlap C.J."/>
            <person name="De Witt R.N."/>
            <person name="Botha A."/>
            <person name="Volschenk H."/>
        </authorList>
    </citation>
    <scope>NUCLEOTIDE SEQUENCE [LARGE SCALE GENOMIC DNA]</scope>
    <source>
        <strain evidence="3 4">CAB683</strain>
    </source>
</reference>
<sequence>MSNRNRNSRGPGRGNGNSQGEEVHLWNSVKDEIKAALESINASNGNTREILAQDSYMTKNKDSTDSQTEEDKLSELLRAGVKVNESAKAQIESILEQLDVLRAVQKNIEEAESQALGLTGPRERPGGSLSGPGRAGSVRGAGARERELHKEREREREQRDKDRDNREREEKRERTEREREKENKEKEKEKEKEKDPASLYDFDGAGDSPVPSPMGNHTRKLGSVAGSAGTRDSVPPRGDQDTSEKGDSVPPDTMPNAASIARSKILYNKGQEVAFKPKPANPTDVTDWYLGRVIQVTGEGKSRRYKVQDADPDVPAEERTEFRTSANSMIGVPEAGADLKPRSKGEIVLALYPDSTTFYKAEVISTDAATGKVNLRFEGEENSGTLQVVERRFVLDYPKDKK</sequence>
<feature type="region of interest" description="Disordered" evidence="1">
    <location>
        <begin position="112"/>
        <end position="262"/>
    </location>
</feature>
<feature type="compositionally biased region" description="Basic and acidic residues" evidence="1">
    <location>
        <begin position="300"/>
        <end position="309"/>
    </location>
</feature>
<feature type="region of interest" description="Disordered" evidence="1">
    <location>
        <begin position="43"/>
        <end position="71"/>
    </location>
</feature>
<evidence type="ECO:0000313" key="3">
    <source>
        <dbReference type="EMBL" id="RKU49581.1"/>
    </source>
</evidence>
<dbReference type="AlphaFoldDB" id="A0A420YP17"/>
<gene>
    <name evidence="3" type="primary">SGF29</name>
    <name evidence="3" type="ORF">DL546_009420</name>
</gene>
<feature type="compositionally biased region" description="Low complexity" evidence="1">
    <location>
        <begin position="1"/>
        <end position="10"/>
    </location>
</feature>
<dbReference type="PANTHER" id="PTHR21539:SF0">
    <property type="entry name" value="SAGA-ASSOCIATED FACTOR 29"/>
    <property type="match status" value="1"/>
</dbReference>
<dbReference type="InterPro" id="IPR037802">
    <property type="entry name" value="SGF29"/>
</dbReference>
<proteinExistence type="predicted"/>
<feature type="region of interest" description="Disordered" evidence="1">
    <location>
        <begin position="1"/>
        <end position="22"/>
    </location>
</feature>
<comment type="caution">
    <text evidence="3">The sequence shown here is derived from an EMBL/GenBank/DDBJ whole genome shotgun (WGS) entry which is preliminary data.</text>
</comment>
<feature type="compositionally biased region" description="Basic and acidic residues" evidence="1">
    <location>
        <begin position="238"/>
        <end position="247"/>
    </location>
</feature>
<dbReference type="EMBL" id="QVQW01000001">
    <property type="protein sequence ID" value="RKU49581.1"/>
    <property type="molecule type" value="Genomic_DNA"/>
</dbReference>
<evidence type="ECO:0000259" key="2">
    <source>
        <dbReference type="PROSITE" id="PS51518"/>
    </source>
</evidence>
<dbReference type="InterPro" id="IPR047288">
    <property type="entry name" value="Tudor_SGF29_rpt1"/>
</dbReference>
<dbReference type="GO" id="GO:0000124">
    <property type="term" value="C:SAGA complex"/>
    <property type="evidence" value="ECO:0007669"/>
    <property type="project" value="InterPro"/>
</dbReference>
<keyword evidence="4" id="KW-1185">Reference proteome</keyword>
<dbReference type="PANTHER" id="PTHR21539">
    <property type="entry name" value="SAGA-ASSOCIATED FACTOR 29"/>
    <property type="match status" value="1"/>
</dbReference>
<dbReference type="PROSITE" id="PS51518">
    <property type="entry name" value="SGF29_C"/>
    <property type="match status" value="1"/>
</dbReference>
<name>A0A420YP17_9PEZI</name>